<keyword evidence="3" id="KW-1185">Reference proteome</keyword>
<evidence type="ECO:0000256" key="1">
    <source>
        <dbReference type="SAM" id="MobiDB-lite"/>
    </source>
</evidence>
<sequence>MVMASTPVTPPGRVGRRGRDRRSDDGEADGDRSLLHCVSPYQSGSVKLTQVLRKPCAKRGFLRVPMVKLAWLTARLSFFPTSRCPETARFDNNQIFRSSKYAQSMKIRSTHLVPALAALALVACSADPADRFARAQDAFENHRYDEARLDLVSGLKDRPGDVAMLDMLARTQLALGDGEGAHASLERLEAADGLPGDAPLLFGEAALLRRQFDEAIEHVAPEKSAEAWRIRAVARVGKGELAEAGKAFGEGAARDDATSRLLADYAIFALGNGALARARELVDRALEVEPDGLDAQLAQGRVAIAEGDLGVALTAYDSALKRYPDNPTALIGKAGVLGDLGSFDEAEALIGDAAGRMSNSSDIVYLRARLAGARGDWAKARDIIQSNERALADRDDAQILYGEALVELERYELARATLQPVLRRQPRNAYARRLMARAKLGSGDAGSALATIGPLADRAEASQADLALAARAAQETGSAKAKAYRDRARVPSPASLAAEVATADAAMKAGNWREAISAYERIIAATGEENVLVLNNFAFALGQSGNPKRGLQYARRALAMAPENPSVLDTVGWLLIETGGDRDEAIRLLEKAAKLAPRNRAIADHLRQAKAR</sequence>
<dbReference type="AlphaFoldDB" id="A0A6I4U0M8"/>
<proteinExistence type="predicted"/>
<feature type="compositionally biased region" description="Basic and acidic residues" evidence="1">
    <location>
        <begin position="21"/>
        <end position="32"/>
    </location>
</feature>
<comment type="caution">
    <text evidence="2">The sequence shown here is derived from an EMBL/GenBank/DDBJ whole genome shotgun (WGS) entry which is preliminary data.</text>
</comment>
<dbReference type="Pfam" id="PF13432">
    <property type="entry name" value="TPR_16"/>
    <property type="match status" value="2"/>
</dbReference>
<gene>
    <name evidence="2" type="ORF">GRI68_05250</name>
</gene>
<feature type="region of interest" description="Disordered" evidence="1">
    <location>
        <begin position="1"/>
        <end position="32"/>
    </location>
</feature>
<protein>
    <submittedName>
        <fullName evidence="2">Tetratricopeptide repeat protein</fullName>
    </submittedName>
</protein>
<evidence type="ECO:0000313" key="3">
    <source>
        <dbReference type="Proteomes" id="UP000429229"/>
    </source>
</evidence>
<dbReference type="EMBL" id="WTYR01000001">
    <property type="protein sequence ID" value="MXP09579.1"/>
    <property type="molecule type" value="Genomic_DNA"/>
</dbReference>
<dbReference type="InterPro" id="IPR019734">
    <property type="entry name" value="TPR_rpt"/>
</dbReference>
<dbReference type="Pfam" id="PF14559">
    <property type="entry name" value="TPR_19"/>
    <property type="match status" value="1"/>
</dbReference>
<reference evidence="2 3" key="1">
    <citation type="submission" date="2019-12" db="EMBL/GenBank/DDBJ databases">
        <title>Genomic-based taxomic classification of the family Erythrobacteraceae.</title>
        <authorList>
            <person name="Xu L."/>
        </authorList>
    </citation>
    <scope>NUCLEOTIDE SEQUENCE [LARGE SCALE GENOMIC DNA]</scope>
    <source>
        <strain evidence="2 3">LMG 29519</strain>
    </source>
</reference>
<dbReference type="PANTHER" id="PTHR12558">
    <property type="entry name" value="CELL DIVISION CYCLE 16,23,27"/>
    <property type="match status" value="1"/>
</dbReference>
<name>A0A6I4U0M8_9SPHN</name>
<evidence type="ECO:0000313" key="2">
    <source>
        <dbReference type="EMBL" id="MXP09579.1"/>
    </source>
</evidence>
<dbReference type="PANTHER" id="PTHR12558:SF13">
    <property type="entry name" value="CELL DIVISION CYCLE PROTEIN 27 HOMOLOG"/>
    <property type="match status" value="1"/>
</dbReference>
<dbReference type="Proteomes" id="UP000429229">
    <property type="component" value="Unassembled WGS sequence"/>
</dbReference>
<accession>A0A6I4U0M8</accession>
<dbReference type="SMART" id="SM00028">
    <property type="entry name" value="TPR"/>
    <property type="match status" value="5"/>
</dbReference>
<dbReference type="InterPro" id="IPR011990">
    <property type="entry name" value="TPR-like_helical_dom_sf"/>
</dbReference>
<dbReference type="Gene3D" id="1.25.40.10">
    <property type="entry name" value="Tetratricopeptide repeat domain"/>
    <property type="match status" value="3"/>
</dbReference>
<dbReference type="SUPFAM" id="SSF48452">
    <property type="entry name" value="TPR-like"/>
    <property type="match status" value="4"/>
</dbReference>
<organism evidence="2 3">
    <name type="scientific">Alteriqipengyuania halimionae</name>
    <dbReference type="NCBI Taxonomy" id="1926630"/>
    <lineage>
        <taxon>Bacteria</taxon>
        <taxon>Pseudomonadati</taxon>
        <taxon>Pseudomonadota</taxon>
        <taxon>Alphaproteobacteria</taxon>
        <taxon>Sphingomonadales</taxon>
        <taxon>Erythrobacteraceae</taxon>
        <taxon>Alteriqipengyuania</taxon>
    </lineage>
</organism>